<dbReference type="Proteomes" id="UP000305067">
    <property type="component" value="Unassembled WGS sequence"/>
</dbReference>
<dbReference type="EMBL" id="ML178821">
    <property type="protein sequence ID" value="TFL02769.1"/>
    <property type="molecule type" value="Genomic_DNA"/>
</dbReference>
<protein>
    <submittedName>
        <fullName evidence="1">Uncharacterized protein</fullName>
    </submittedName>
</protein>
<accession>A0A5C3QR60</accession>
<evidence type="ECO:0000313" key="2">
    <source>
        <dbReference type="Proteomes" id="UP000305067"/>
    </source>
</evidence>
<name>A0A5C3QR60_9AGAR</name>
<keyword evidence="2" id="KW-1185">Reference proteome</keyword>
<sequence>MSGPHFFPTKFARFCSAFQRLNLCHSQSTAPESRLRFTCRVHTRPRHRNISPVWHLLVHNESPCGRTCWCSMYVASFALLNETYKDLGTSERLASEPSA</sequence>
<dbReference type="AlphaFoldDB" id="A0A5C3QR60"/>
<reference evidence="1 2" key="1">
    <citation type="journal article" date="2019" name="Nat. Ecol. Evol.">
        <title>Megaphylogeny resolves global patterns of mushroom evolution.</title>
        <authorList>
            <person name="Varga T."/>
            <person name="Krizsan K."/>
            <person name="Foldi C."/>
            <person name="Dima B."/>
            <person name="Sanchez-Garcia M."/>
            <person name="Sanchez-Ramirez S."/>
            <person name="Szollosi G.J."/>
            <person name="Szarkandi J.G."/>
            <person name="Papp V."/>
            <person name="Albert L."/>
            <person name="Andreopoulos W."/>
            <person name="Angelini C."/>
            <person name="Antonin V."/>
            <person name="Barry K.W."/>
            <person name="Bougher N.L."/>
            <person name="Buchanan P."/>
            <person name="Buyck B."/>
            <person name="Bense V."/>
            <person name="Catcheside P."/>
            <person name="Chovatia M."/>
            <person name="Cooper J."/>
            <person name="Damon W."/>
            <person name="Desjardin D."/>
            <person name="Finy P."/>
            <person name="Geml J."/>
            <person name="Haridas S."/>
            <person name="Hughes K."/>
            <person name="Justo A."/>
            <person name="Karasinski D."/>
            <person name="Kautmanova I."/>
            <person name="Kiss B."/>
            <person name="Kocsube S."/>
            <person name="Kotiranta H."/>
            <person name="LaButti K.M."/>
            <person name="Lechner B.E."/>
            <person name="Liimatainen K."/>
            <person name="Lipzen A."/>
            <person name="Lukacs Z."/>
            <person name="Mihaltcheva S."/>
            <person name="Morgado L.N."/>
            <person name="Niskanen T."/>
            <person name="Noordeloos M.E."/>
            <person name="Ohm R.A."/>
            <person name="Ortiz-Santana B."/>
            <person name="Ovrebo C."/>
            <person name="Racz N."/>
            <person name="Riley R."/>
            <person name="Savchenko A."/>
            <person name="Shiryaev A."/>
            <person name="Soop K."/>
            <person name="Spirin V."/>
            <person name="Szebenyi C."/>
            <person name="Tomsovsky M."/>
            <person name="Tulloss R.E."/>
            <person name="Uehling J."/>
            <person name="Grigoriev I.V."/>
            <person name="Vagvolgyi C."/>
            <person name="Papp T."/>
            <person name="Martin F.M."/>
            <person name="Miettinen O."/>
            <person name="Hibbett D.S."/>
            <person name="Nagy L.G."/>
        </authorList>
    </citation>
    <scope>NUCLEOTIDE SEQUENCE [LARGE SCALE GENOMIC DNA]</scope>
    <source>
        <strain evidence="1 2">CBS 309.79</strain>
    </source>
</reference>
<evidence type="ECO:0000313" key="1">
    <source>
        <dbReference type="EMBL" id="TFL02769.1"/>
    </source>
</evidence>
<gene>
    <name evidence="1" type="ORF">BDV98DRAFT_403676</name>
</gene>
<proteinExistence type="predicted"/>
<organism evidence="1 2">
    <name type="scientific">Pterulicium gracile</name>
    <dbReference type="NCBI Taxonomy" id="1884261"/>
    <lineage>
        <taxon>Eukaryota</taxon>
        <taxon>Fungi</taxon>
        <taxon>Dikarya</taxon>
        <taxon>Basidiomycota</taxon>
        <taxon>Agaricomycotina</taxon>
        <taxon>Agaricomycetes</taxon>
        <taxon>Agaricomycetidae</taxon>
        <taxon>Agaricales</taxon>
        <taxon>Pleurotineae</taxon>
        <taxon>Pterulaceae</taxon>
        <taxon>Pterulicium</taxon>
    </lineage>
</organism>